<proteinExistence type="predicted"/>
<keyword evidence="1" id="KW-1133">Transmembrane helix</keyword>
<dbReference type="InterPro" id="IPR008965">
    <property type="entry name" value="CBM2/CBM3_carb-bd_dom_sf"/>
</dbReference>
<dbReference type="Gene3D" id="2.60.40.680">
    <property type="match status" value="1"/>
</dbReference>
<dbReference type="SUPFAM" id="SSF49313">
    <property type="entry name" value="Cadherin-like"/>
    <property type="match status" value="1"/>
</dbReference>
<dbReference type="SUPFAM" id="SSF49384">
    <property type="entry name" value="Carbohydrate-binding domain"/>
    <property type="match status" value="1"/>
</dbReference>
<dbReference type="GO" id="GO:0016020">
    <property type="term" value="C:membrane"/>
    <property type="evidence" value="ECO:0007669"/>
    <property type="project" value="InterPro"/>
</dbReference>
<dbReference type="CDD" id="cd08547">
    <property type="entry name" value="Type_II_cohesin"/>
    <property type="match status" value="1"/>
</dbReference>
<name>A0A1I4U8W6_9EURY</name>
<dbReference type="RefSeq" id="WP_177188070.1">
    <property type="nucleotide sequence ID" value="NZ_FOUJ01000006.1"/>
</dbReference>
<accession>A0A1I4U8W6</accession>
<gene>
    <name evidence="2" type="ORF">SAMN04488696_2635</name>
</gene>
<dbReference type="InterPro" id="IPR015919">
    <property type="entry name" value="Cadherin-like_sf"/>
</dbReference>
<sequence>MHPLVKNSEQNGLLNYIRILLSISIVLSIFNPVIIASAASADAVSIGSDRVDPGDVANVAILINNSNNVSGMNLTLEYDPGTIELANIFENYSSTTGHVVSYIDNSGTVDIEVRQIDNLTDAGSVPVLDLVFNALSSGTSDLGLLNVELIENGVPSSPDVTTVGSITVNTAPEFGIIADQYVNESELLSFKLNATDIDNDDLTFDKDVIFGNIAGDVFSWTPTSSDIGVHYINFSVTDSELQDYTVVTITVNEASSVTYTPASPVNFINTTGNFWVLHEWEAGNSGNITDGYNVSYDNSWYNTTGLEFNDTVGMNAHDWSNITVYAYNATSST</sequence>
<dbReference type="OrthoDB" id="12184at2157"/>
<dbReference type="GO" id="GO:0030246">
    <property type="term" value="F:carbohydrate binding"/>
    <property type="evidence" value="ECO:0007669"/>
    <property type="project" value="InterPro"/>
</dbReference>
<feature type="transmembrane region" description="Helical" evidence="1">
    <location>
        <begin position="12"/>
        <end position="30"/>
    </location>
</feature>
<dbReference type="Gene3D" id="2.60.40.10">
    <property type="entry name" value="Immunoglobulins"/>
    <property type="match status" value="1"/>
</dbReference>
<dbReference type="InterPro" id="IPR013783">
    <property type="entry name" value="Ig-like_fold"/>
</dbReference>
<keyword evidence="1" id="KW-0812">Transmembrane</keyword>
<dbReference type="GO" id="GO:0005509">
    <property type="term" value="F:calcium ion binding"/>
    <property type="evidence" value="ECO:0007669"/>
    <property type="project" value="InterPro"/>
</dbReference>
<evidence type="ECO:0000313" key="3">
    <source>
        <dbReference type="Proteomes" id="UP000198535"/>
    </source>
</evidence>
<keyword evidence="3" id="KW-1185">Reference proteome</keyword>
<keyword evidence="1" id="KW-0472">Membrane</keyword>
<organism evidence="2 3">
    <name type="scientific">Methanolobus profundi</name>
    <dbReference type="NCBI Taxonomy" id="487685"/>
    <lineage>
        <taxon>Archaea</taxon>
        <taxon>Methanobacteriati</taxon>
        <taxon>Methanobacteriota</taxon>
        <taxon>Stenosarchaea group</taxon>
        <taxon>Methanomicrobia</taxon>
        <taxon>Methanosarcinales</taxon>
        <taxon>Methanosarcinaceae</taxon>
        <taxon>Methanolobus</taxon>
    </lineage>
</organism>
<protein>
    <recommendedName>
        <fullName evidence="4">Cohesin domain-containing protein</fullName>
    </recommendedName>
</protein>
<reference evidence="3" key="1">
    <citation type="submission" date="2016-10" db="EMBL/GenBank/DDBJ databases">
        <authorList>
            <person name="Varghese N."/>
            <person name="Submissions S."/>
        </authorList>
    </citation>
    <scope>NUCLEOTIDE SEQUENCE [LARGE SCALE GENOMIC DNA]</scope>
    <source>
        <strain evidence="3">Mob M</strain>
    </source>
</reference>
<feature type="non-terminal residue" evidence="2">
    <location>
        <position position="333"/>
    </location>
</feature>
<dbReference type="EMBL" id="FOUJ01000006">
    <property type="protein sequence ID" value="SFM85438.1"/>
    <property type="molecule type" value="Genomic_DNA"/>
</dbReference>
<dbReference type="AlphaFoldDB" id="A0A1I4U8W6"/>
<evidence type="ECO:0000256" key="1">
    <source>
        <dbReference type="SAM" id="Phobius"/>
    </source>
</evidence>
<evidence type="ECO:0000313" key="2">
    <source>
        <dbReference type="EMBL" id="SFM85438.1"/>
    </source>
</evidence>
<evidence type="ECO:0008006" key="4">
    <source>
        <dbReference type="Google" id="ProtNLM"/>
    </source>
</evidence>
<dbReference type="Proteomes" id="UP000198535">
    <property type="component" value="Unassembled WGS sequence"/>
</dbReference>